<organism evidence="3 4">
    <name type="scientific">Streptomyces tropicalis</name>
    <dbReference type="NCBI Taxonomy" id="3034234"/>
    <lineage>
        <taxon>Bacteria</taxon>
        <taxon>Bacillati</taxon>
        <taxon>Actinomycetota</taxon>
        <taxon>Actinomycetes</taxon>
        <taxon>Kitasatosporales</taxon>
        <taxon>Streptomycetaceae</taxon>
        <taxon>Streptomyces</taxon>
    </lineage>
</organism>
<comment type="caution">
    <text evidence="3">The sequence shown here is derived from an EMBL/GenBank/DDBJ whole genome shotgun (WGS) entry which is preliminary data.</text>
</comment>
<evidence type="ECO:0000256" key="2">
    <source>
        <dbReference type="SAM" id="SignalP"/>
    </source>
</evidence>
<sequence length="49" mass="5083">MPARPARARVLAVVALLLAAFTLTACHDGQGIRDEGPSSSSSRLHGDLP</sequence>
<dbReference type="EMBL" id="JARJBB010000016">
    <property type="protein sequence ID" value="MDF3301844.1"/>
    <property type="molecule type" value="Genomic_DNA"/>
</dbReference>
<feature type="signal peptide" evidence="2">
    <location>
        <begin position="1"/>
        <end position="25"/>
    </location>
</feature>
<evidence type="ECO:0000256" key="1">
    <source>
        <dbReference type="SAM" id="MobiDB-lite"/>
    </source>
</evidence>
<dbReference type="Proteomes" id="UP001221150">
    <property type="component" value="Unassembled WGS sequence"/>
</dbReference>
<keyword evidence="2" id="KW-0732">Signal</keyword>
<protein>
    <recommendedName>
        <fullName evidence="5">Lipoprotein</fullName>
    </recommendedName>
</protein>
<gene>
    <name evidence="3" type="ORF">P3H78_25110</name>
</gene>
<accession>A0ABT6AB17</accession>
<evidence type="ECO:0000313" key="4">
    <source>
        <dbReference type="Proteomes" id="UP001221150"/>
    </source>
</evidence>
<name>A0ABT6AB17_9ACTN</name>
<keyword evidence="4" id="KW-1185">Reference proteome</keyword>
<dbReference type="PROSITE" id="PS51257">
    <property type="entry name" value="PROKAR_LIPOPROTEIN"/>
    <property type="match status" value="1"/>
</dbReference>
<dbReference type="RefSeq" id="WP_276111421.1">
    <property type="nucleotide sequence ID" value="NZ_JARJBB010000016.1"/>
</dbReference>
<feature type="region of interest" description="Disordered" evidence="1">
    <location>
        <begin position="28"/>
        <end position="49"/>
    </location>
</feature>
<proteinExistence type="predicted"/>
<evidence type="ECO:0008006" key="5">
    <source>
        <dbReference type="Google" id="ProtNLM"/>
    </source>
</evidence>
<reference evidence="3 4" key="1">
    <citation type="submission" date="2023-03" db="EMBL/GenBank/DDBJ databases">
        <title>Draft genome sequence of Streptomyces sp. K1PA1 isolated from peat swamp forest in Thailand.</title>
        <authorList>
            <person name="Klaysubun C."/>
            <person name="Duangmal K."/>
        </authorList>
    </citation>
    <scope>NUCLEOTIDE SEQUENCE [LARGE SCALE GENOMIC DNA]</scope>
    <source>
        <strain evidence="3 4">K1PA1</strain>
    </source>
</reference>
<evidence type="ECO:0000313" key="3">
    <source>
        <dbReference type="EMBL" id="MDF3301844.1"/>
    </source>
</evidence>
<feature type="chain" id="PRO_5045722366" description="Lipoprotein" evidence="2">
    <location>
        <begin position="26"/>
        <end position="49"/>
    </location>
</feature>